<proteinExistence type="predicted"/>
<sequence length="115" mass="12999">MQVLCASQDFWEDRSEEIVEAAEAEIEAARQGLTEVLTARWGNPEPFDLWPLEEDPAPEPIDQLSMLSTRMHLWRHATPDRWVALLVGQQDAEFPIELLAAVSDAPIRAPKSPRP</sequence>
<reference evidence="2 3" key="1">
    <citation type="submission" date="2017-06" db="EMBL/GenBank/DDBJ databases">
        <authorList>
            <person name="Kim H.J."/>
            <person name="Triplett B.A."/>
        </authorList>
    </citation>
    <scope>NUCLEOTIDE SEQUENCE [LARGE SCALE GENOMIC DNA]</scope>
    <source>
        <strain evidence="2 3">DSM 44715</strain>
    </source>
</reference>
<protein>
    <submittedName>
        <fullName evidence="2">Uncharacterized protein</fullName>
    </submittedName>
</protein>
<feature type="coiled-coil region" evidence="1">
    <location>
        <begin position="12"/>
        <end position="39"/>
    </location>
</feature>
<dbReference type="AlphaFoldDB" id="A0A239ME55"/>
<organism evidence="2 3">
    <name type="scientific">Actinomadura meyerae</name>
    <dbReference type="NCBI Taxonomy" id="240840"/>
    <lineage>
        <taxon>Bacteria</taxon>
        <taxon>Bacillati</taxon>
        <taxon>Actinomycetota</taxon>
        <taxon>Actinomycetes</taxon>
        <taxon>Streptosporangiales</taxon>
        <taxon>Thermomonosporaceae</taxon>
        <taxon>Actinomadura</taxon>
    </lineage>
</organism>
<keyword evidence="1" id="KW-0175">Coiled coil</keyword>
<evidence type="ECO:0000313" key="2">
    <source>
        <dbReference type="EMBL" id="SNT40248.1"/>
    </source>
</evidence>
<dbReference type="Proteomes" id="UP000198318">
    <property type="component" value="Unassembled WGS sequence"/>
</dbReference>
<name>A0A239ME55_9ACTN</name>
<gene>
    <name evidence="2" type="ORF">SAMN05443665_102757</name>
</gene>
<keyword evidence="3" id="KW-1185">Reference proteome</keyword>
<accession>A0A239ME55</accession>
<dbReference type="EMBL" id="FZOR01000027">
    <property type="protein sequence ID" value="SNT40248.1"/>
    <property type="molecule type" value="Genomic_DNA"/>
</dbReference>
<evidence type="ECO:0000256" key="1">
    <source>
        <dbReference type="SAM" id="Coils"/>
    </source>
</evidence>
<evidence type="ECO:0000313" key="3">
    <source>
        <dbReference type="Proteomes" id="UP000198318"/>
    </source>
</evidence>